<comment type="subcellular location">
    <subcellularLocation>
        <location evidence="1">Cell membrane</location>
        <topology evidence="1">Multi-pass membrane protein</topology>
    </subcellularLocation>
</comment>
<evidence type="ECO:0000256" key="7">
    <source>
        <dbReference type="SAM" id="Phobius"/>
    </source>
</evidence>
<feature type="transmembrane region" description="Helical" evidence="7">
    <location>
        <begin position="462"/>
        <end position="479"/>
    </location>
</feature>
<evidence type="ECO:0000256" key="5">
    <source>
        <dbReference type="ARBA" id="ARBA00023002"/>
    </source>
</evidence>
<dbReference type="PRINTS" id="PR01437">
    <property type="entry name" value="NUOXDRDTASE4"/>
</dbReference>
<organism evidence="10 11">
    <name type="scientific">Nitrosarchaeum koreense MY1</name>
    <dbReference type="NCBI Taxonomy" id="1001994"/>
    <lineage>
        <taxon>Archaea</taxon>
        <taxon>Nitrososphaerota</taxon>
        <taxon>Nitrososphaeria</taxon>
        <taxon>Nitrosopumilales</taxon>
        <taxon>Nitrosopumilaceae</taxon>
        <taxon>Nitrosarchaeum</taxon>
    </lineage>
</organism>
<dbReference type="GO" id="GO:0005886">
    <property type="term" value="C:plasma membrane"/>
    <property type="evidence" value="ECO:0007669"/>
    <property type="project" value="UniProtKB-SubCell"/>
</dbReference>
<accession>F9CW30</accession>
<dbReference type="Pfam" id="PF00662">
    <property type="entry name" value="Proton_antipo_N"/>
    <property type="match status" value="1"/>
</dbReference>
<dbReference type="AlphaFoldDB" id="F9CW30"/>
<feature type="transmembrane region" description="Helical" evidence="7">
    <location>
        <begin position="382"/>
        <end position="400"/>
    </location>
</feature>
<feature type="domain" description="NADH:quinone oxidoreductase/Mrp antiporter transmembrane" evidence="8">
    <location>
        <begin position="130"/>
        <end position="425"/>
    </location>
</feature>
<keyword evidence="5" id="KW-0560">Oxidoreductase</keyword>
<feature type="transmembrane region" description="Helical" evidence="7">
    <location>
        <begin position="166"/>
        <end position="187"/>
    </location>
</feature>
<evidence type="ECO:0000259" key="9">
    <source>
        <dbReference type="Pfam" id="PF00662"/>
    </source>
</evidence>
<dbReference type="EMBL" id="AFPU01000001">
    <property type="protein sequence ID" value="EGP93482.1"/>
    <property type="molecule type" value="Genomic_DNA"/>
</dbReference>
<dbReference type="GO" id="GO:0008137">
    <property type="term" value="F:NADH dehydrogenase (ubiquinone) activity"/>
    <property type="evidence" value="ECO:0007669"/>
    <property type="project" value="InterPro"/>
</dbReference>
<evidence type="ECO:0000256" key="4">
    <source>
        <dbReference type="ARBA" id="ARBA00022989"/>
    </source>
</evidence>
<dbReference type="InterPro" id="IPR001750">
    <property type="entry name" value="ND/Mrp_TM"/>
</dbReference>
<feature type="transmembrane region" description="Helical" evidence="7">
    <location>
        <begin position="420"/>
        <end position="441"/>
    </location>
</feature>
<evidence type="ECO:0000256" key="1">
    <source>
        <dbReference type="ARBA" id="ARBA00004651"/>
    </source>
</evidence>
<feature type="transmembrane region" description="Helical" evidence="7">
    <location>
        <begin position="254"/>
        <end position="275"/>
    </location>
</feature>
<evidence type="ECO:0000256" key="6">
    <source>
        <dbReference type="ARBA" id="ARBA00023136"/>
    </source>
</evidence>
<sequence>MFSSIESVLVVSLLLTPVISGLLVTLLKRKRIIEVTTVVSSFLILIQGLFLLSSILEKKSISLFDGIFYLDSLSAIMIITISLVGFLSSLYSVNYMGIQYDKLIVDRQKLVRYYQGFNMFLFTMLLVPISNNLGIMWIAIEATTLVSVLLIMLYTKQGSIEASWKYLLISTVGLSLALFGIILFYYANSVYDNSFNSIHGMDWTNMVENALQFDPNLVKFAFIFILVGFGTKAGLAPMHTWLPDAHSEAPSPISALLSGVLLNCAFYGLLRFHIISSHSIGSGFSNTLLIILGIISLGIAAASIYFQKDVKRMLAFSSVEHMGIISVSMGFGVFLGIYGALLHVINHAVVKSLLFFSSGSISQKYQTKSITDTSGIIKTMPITGFMFLIGGLAIIGMPPFNIFMSEFLMLSSGFSSENFLASALVILFLVIIFASFGKHLLHMVFGNPKSEMEKGDFGKLSILPMVILGSVIFIMGIYVPEPLQTLIEDASKIILVGGANS</sequence>
<protein>
    <submittedName>
        <fullName evidence="10">Membrane-bound [NiFe]-hydrogenase-4, subunit F-like protein</fullName>
    </submittedName>
</protein>
<keyword evidence="2" id="KW-1003">Cell membrane</keyword>
<feature type="transmembrane region" description="Helical" evidence="7">
    <location>
        <begin position="38"/>
        <end position="56"/>
    </location>
</feature>
<dbReference type="PANTHER" id="PTHR42682">
    <property type="entry name" value="HYDROGENASE-4 COMPONENT F"/>
    <property type="match status" value="1"/>
</dbReference>
<evidence type="ECO:0000313" key="11">
    <source>
        <dbReference type="Proteomes" id="UP000004440"/>
    </source>
</evidence>
<dbReference type="Proteomes" id="UP000004440">
    <property type="component" value="Unassembled WGS sequence"/>
</dbReference>
<dbReference type="PANTHER" id="PTHR42682:SF5">
    <property type="entry name" value="HYDROGENASE-4 COMPONENT F"/>
    <property type="match status" value="1"/>
</dbReference>
<proteinExistence type="predicted"/>
<evidence type="ECO:0000313" key="10">
    <source>
        <dbReference type="EMBL" id="EGP93482.1"/>
    </source>
</evidence>
<evidence type="ECO:0000256" key="2">
    <source>
        <dbReference type="ARBA" id="ARBA00022475"/>
    </source>
</evidence>
<comment type="caution">
    <text evidence="10">The sequence shown here is derived from an EMBL/GenBank/DDBJ whole genome shotgun (WGS) entry which is preliminary data.</text>
</comment>
<dbReference type="InterPro" id="IPR001516">
    <property type="entry name" value="Proton_antipo_N"/>
</dbReference>
<dbReference type="STRING" id="1001994.MY1_0719"/>
<dbReference type="GO" id="GO:0016491">
    <property type="term" value="F:oxidoreductase activity"/>
    <property type="evidence" value="ECO:0007669"/>
    <property type="project" value="UniProtKB-KW"/>
</dbReference>
<feature type="transmembrane region" description="Helical" evidence="7">
    <location>
        <begin position="287"/>
        <end position="306"/>
    </location>
</feature>
<feature type="transmembrane region" description="Helical" evidence="7">
    <location>
        <begin position="76"/>
        <end position="98"/>
    </location>
</feature>
<dbReference type="InterPro" id="IPR052175">
    <property type="entry name" value="ComplexI-like_HydComp"/>
</dbReference>
<dbReference type="InterPro" id="IPR003918">
    <property type="entry name" value="NADH_UbQ_OxRdtase"/>
</dbReference>
<keyword evidence="4 7" id="KW-1133">Transmembrane helix</keyword>
<reference evidence="10 11" key="1">
    <citation type="journal article" date="2011" name="J. Bacteriol.">
        <title>Genome Sequence of an Ammonia-Oxidizing Soil Archaeon, "Candidatus Nitrosoarchaeum koreensis" MY1.</title>
        <authorList>
            <person name="Kim B.K."/>
            <person name="Jung M.Y."/>
            <person name="Yu D.S."/>
            <person name="Park S.J."/>
            <person name="Oh T.K."/>
            <person name="Rhee S.K."/>
            <person name="Kim J.F."/>
        </authorList>
    </citation>
    <scope>NUCLEOTIDE SEQUENCE [LARGE SCALE GENOMIC DNA]</scope>
    <source>
        <strain evidence="10 11">MY1</strain>
    </source>
</reference>
<keyword evidence="3 7" id="KW-0812">Transmembrane</keyword>
<evidence type="ECO:0000259" key="8">
    <source>
        <dbReference type="Pfam" id="PF00361"/>
    </source>
</evidence>
<evidence type="ECO:0000256" key="3">
    <source>
        <dbReference type="ARBA" id="ARBA00022692"/>
    </source>
</evidence>
<keyword evidence="11" id="KW-1185">Reference proteome</keyword>
<dbReference type="PATRIC" id="fig|1001994.6.peg.703"/>
<feature type="transmembrane region" description="Helical" evidence="7">
    <location>
        <begin position="110"/>
        <end position="129"/>
    </location>
</feature>
<feature type="transmembrane region" description="Helical" evidence="7">
    <location>
        <begin position="6"/>
        <end position="26"/>
    </location>
</feature>
<feature type="transmembrane region" description="Helical" evidence="7">
    <location>
        <begin position="318"/>
        <end position="338"/>
    </location>
</feature>
<feature type="domain" description="NADH-Ubiquinone oxidoreductase (complex I) chain 5 N-terminal" evidence="9">
    <location>
        <begin position="68"/>
        <end position="96"/>
    </location>
</feature>
<dbReference type="Pfam" id="PF00361">
    <property type="entry name" value="Proton_antipo_M"/>
    <property type="match status" value="1"/>
</dbReference>
<name>F9CW30_9ARCH</name>
<keyword evidence="6 7" id="KW-0472">Membrane</keyword>
<dbReference type="GO" id="GO:0042773">
    <property type="term" value="P:ATP synthesis coupled electron transport"/>
    <property type="evidence" value="ECO:0007669"/>
    <property type="project" value="InterPro"/>
</dbReference>
<gene>
    <name evidence="10" type="ORF">MY1_0719</name>
</gene>
<feature type="transmembrane region" description="Helical" evidence="7">
    <location>
        <begin position="220"/>
        <end position="242"/>
    </location>
</feature>